<organism evidence="2 3">
    <name type="scientific">Actinomadura parmotrematis</name>
    <dbReference type="NCBI Taxonomy" id="2864039"/>
    <lineage>
        <taxon>Bacteria</taxon>
        <taxon>Bacillati</taxon>
        <taxon>Actinomycetota</taxon>
        <taxon>Actinomycetes</taxon>
        <taxon>Streptosporangiales</taxon>
        <taxon>Thermomonosporaceae</taxon>
        <taxon>Actinomadura</taxon>
    </lineage>
</organism>
<name>A0ABS7FZQ7_9ACTN</name>
<dbReference type="InterPro" id="IPR028082">
    <property type="entry name" value="Peripla_BP_I"/>
</dbReference>
<keyword evidence="1" id="KW-1133">Transmembrane helix</keyword>
<proteinExistence type="predicted"/>
<reference evidence="2 3" key="1">
    <citation type="submission" date="2021-07" db="EMBL/GenBank/DDBJ databases">
        <title>Actinomadura sp. PM05-2 isolated from lichen.</title>
        <authorList>
            <person name="Somphong A."/>
            <person name="Phongsopitanun W."/>
            <person name="Tanasupawat S."/>
            <person name="Peongsungnone V."/>
        </authorList>
    </citation>
    <scope>NUCLEOTIDE SEQUENCE [LARGE SCALE GENOMIC DNA]</scope>
    <source>
        <strain evidence="2 3">PM05-2</strain>
    </source>
</reference>
<dbReference type="Proteomes" id="UP000774570">
    <property type="component" value="Unassembled WGS sequence"/>
</dbReference>
<protein>
    <submittedName>
        <fullName evidence="2">ABC transporter substrate-binding protein</fullName>
    </submittedName>
</protein>
<evidence type="ECO:0000256" key="1">
    <source>
        <dbReference type="SAM" id="Phobius"/>
    </source>
</evidence>
<feature type="transmembrane region" description="Helical" evidence="1">
    <location>
        <begin position="432"/>
        <end position="454"/>
    </location>
</feature>
<dbReference type="CDD" id="cd06268">
    <property type="entry name" value="PBP1_ABC_transporter_LIVBP-like"/>
    <property type="match status" value="1"/>
</dbReference>
<keyword evidence="1" id="KW-0472">Membrane</keyword>
<dbReference type="EMBL" id="JAIBOA010000018">
    <property type="protein sequence ID" value="MBW8485741.1"/>
    <property type="molecule type" value="Genomic_DNA"/>
</dbReference>
<keyword evidence="3" id="KW-1185">Reference proteome</keyword>
<sequence length="930" mass="100385">MSQPGGAERYAGLLTLFARLRERPTARQGDRLRPLLVVVDPDGSATRELAVGAKTDGPAVHLSADSAASPRSDELPLLLRQISRGLSQGPAALRFPLLSLVLWLVELRLTRIEQEERGDENEPSDEFLKKQWALVKELRRPGEHAEQRQRMERAVRAQRQVIVPAAEPGQRGRLGSALDYIGQIAPIGVAVVALLSATAASAVDLVTALIAAAAGLSVLLGQILGRTRDWSGGRHYRWLTEQRHLRGDPGEGLTGFALALFHDEPRGAARGGSGDPVAELLVDAFLQDLRQSYRRRIWRAAWARVRYPAVVIDAMPADRAAHRFVVLVESVRRAEPRFDPLVIAVGCASASDAAELAGLVRTPVASAEMIGLDRLARPGAAPPFWERSRADRRRANVLGPTRAFLVDATDGDGSSTEPPYRGRRRPWATHPAMPWIAMGAVVAASVAVISFQAVRYCAPFSVWRAGDRECVGLTDGSYVFAGRLAATERRIEKLNDAVLDSGRPYVTIVYLGAMSVDPTTRNPQNDLQSDVHGELVGVALAQQRNNATSGLPHVRVVLANAGSRFRYAAEVAERIRTEAAHDPRIVGVVGFGQSRRQTSEAIAELSKSALPMVGTTNTYDDTGKIDDAARAGGDFSPYYFRLAPPNSRLAEHAAFWARDGETGPPAKGADVFYDTSNDDLYSTDLARDFADYFGKGLPRGSVTMLPYNDPSQVPARVQQACQDAGRIFYYAGRSDEFRLFVDRLANTDCHGTRVVLAGDEVTKYVSDNAADIGSTASIRLFYTPLAAREAWTPEWVGASPLQVFYTSFGPLVDDLVGKDAPANERPSQAHSALGYDAASALMSTAQRIYGEQRSLPSAAAVLSELTEPGGGARAQGASGPLVFGPRATGHAVPDKAVLLATVQPDGKVRMVTVCGRLTSEVAHRERCPKG</sequence>
<comment type="caution">
    <text evidence="2">The sequence shown here is derived from an EMBL/GenBank/DDBJ whole genome shotgun (WGS) entry which is preliminary data.</text>
</comment>
<accession>A0ABS7FZQ7</accession>
<gene>
    <name evidence="2" type="ORF">K1Y72_25400</name>
</gene>
<dbReference type="SUPFAM" id="SSF53822">
    <property type="entry name" value="Periplasmic binding protein-like I"/>
    <property type="match status" value="1"/>
</dbReference>
<feature type="transmembrane region" description="Helical" evidence="1">
    <location>
        <begin position="180"/>
        <end position="199"/>
    </location>
</feature>
<dbReference type="Gene3D" id="3.40.50.2300">
    <property type="match status" value="2"/>
</dbReference>
<feature type="transmembrane region" description="Helical" evidence="1">
    <location>
        <begin position="205"/>
        <end position="225"/>
    </location>
</feature>
<evidence type="ECO:0000313" key="2">
    <source>
        <dbReference type="EMBL" id="MBW8485741.1"/>
    </source>
</evidence>
<evidence type="ECO:0000313" key="3">
    <source>
        <dbReference type="Proteomes" id="UP000774570"/>
    </source>
</evidence>
<keyword evidence="1" id="KW-0812">Transmembrane</keyword>
<dbReference type="RefSeq" id="WP_220168982.1">
    <property type="nucleotide sequence ID" value="NZ_JAIBOA010000018.1"/>
</dbReference>